<sequence>MKRVITLLLCLICLLCKPLHANTLSIDDVRVELASDRYLYAVEEAVFLFDDNQFNKLDALLSGLPLLPREAVYDVLCRRAADLSSMSPDREVFLVKLSHLQPIYLVKEHVEDYWVTKPAFNYAGNARWVLNRWKIKRLSSEASTLLDYDKLVLSEWLKFSDRDYILRRGAVKELIADADADTLSAIKAVYLADEGMKWSPDNAVLAALAAKLDDEKLYRELWSRKSDNYSLDALEKLDRQPASSLDASSLIAATDNPLLKRPAQRILAGLNPMPENARKYFVHQLKRRWKGEDIAKLIAEEGNRSLLKEMMADGNRVLQENVSRALKFSR</sequence>
<evidence type="ECO:0000313" key="2">
    <source>
        <dbReference type="EMBL" id="ODA30877.1"/>
    </source>
</evidence>
<dbReference type="Proteomes" id="UP000094936">
    <property type="component" value="Unassembled WGS sequence"/>
</dbReference>
<evidence type="ECO:0008006" key="4">
    <source>
        <dbReference type="Google" id="ProtNLM"/>
    </source>
</evidence>
<dbReference type="STRING" id="1080227.A8L45_18875"/>
<name>A0A1C3EC92_9GAMM</name>
<keyword evidence="3" id="KW-1185">Reference proteome</keyword>
<evidence type="ECO:0000256" key="1">
    <source>
        <dbReference type="SAM" id="SignalP"/>
    </source>
</evidence>
<comment type="caution">
    <text evidence="2">The sequence shown here is derived from an EMBL/GenBank/DDBJ whole genome shotgun (WGS) entry which is preliminary data.</text>
</comment>
<organism evidence="2 3">
    <name type="scientific">Veronia pacifica</name>
    <dbReference type="NCBI Taxonomy" id="1080227"/>
    <lineage>
        <taxon>Bacteria</taxon>
        <taxon>Pseudomonadati</taxon>
        <taxon>Pseudomonadota</taxon>
        <taxon>Gammaproteobacteria</taxon>
        <taxon>Vibrionales</taxon>
        <taxon>Vibrionaceae</taxon>
        <taxon>Veronia</taxon>
    </lineage>
</organism>
<feature type="chain" id="PRO_5008672938" description="HEAT repeat domain-containing protein" evidence="1">
    <location>
        <begin position="22"/>
        <end position="330"/>
    </location>
</feature>
<proteinExistence type="predicted"/>
<protein>
    <recommendedName>
        <fullName evidence="4">HEAT repeat domain-containing protein</fullName>
    </recommendedName>
</protein>
<dbReference type="AlphaFoldDB" id="A0A1C3EC92"/>
<dbReference type="OrthoDB" id="5825090at2"/>
<accession>A0A1C3EC92</accession>
<evidence type="ECO:0000313" key="3">
    <source>
        <dbReference type="Proteomes" id="UP000094936"/>
    </source>
</evidence>
<gene>
    <name evidence="2" type="ORF">A8L45_18875</name>
</gene>
<reference evidence="2 3" key="1">
    <citation type="submission" date="2016-05" db="EMBL/GenBank/DDBJ databases">
        <title>Genomic Taxonomy of the Vibrionaceae.</title>
        <authorList>
            <person name="Gomez-Gil B."/>
            <person name="Enciso-Ibarra J."/>
        </authorList>
    </citation>
    <scope>NUCLEOTIDE SEQUENCE [LARGE SCALE GENOMIC DNA]</scope>
    <source>
        <strain evidence="2 3">CAIM 1920</strain>
    </source>
</reference>
<keyword evidence="1" id="KW-0732">Signal</keyword>
<dbReference type="RefSeq" id="WP_068904913.1">
    <property type="nucleotide sequence ID" value="NZ_JBHUIF010000030.1"/>
</dbReference>
<feature type="signal peptide" evidence="1">
    <location>
        <begin position="1"/>
        <end position="21"/>
    </location>
</feature>
<dbReference type="EMBL" id="LYBM01000045">
    <property type="protein sequence ID" value="ODA30877.1"/>
    <property type="molecule type" value="Genomic_DNA"/>
</dbReference>